<dbReference type="Proteomes" id="UP000000447">
    <property type="component" value="Plasmid unnamed"/>
</dbReference>
<protein>
    <submittedName>
        <fullName evidence="2">Uncharacterized protein</fullName>
    </submittedName>
</protein>
<evidence type="ECO:0000313" key="2">
    <source>
        <dbReference type="EMBL" id="ACM07137.1"/>
    </source>
</evidence>
<reference evidence="2 3" key="1">
    <citation type="journal article" date="2009" name="PLoS ONE">
        <title>Complete genome sequence of the aerobic CO-oxidizing thermophile Thermomicrobium roseum.</title>
        <authorList>
            <person name="Wu D."/>
            <person name="Raymond J."/>
            <person name="Wu M."/>
            <person name="Chatterji S."/>
            <person name="Ren Q."/>
            <person name="Graham J.E."/>
            <person name="Bryant D.A."/>
            <person name="Robb F."/>
            <person name="Colman A."/>
            <person name="Tallon L.J."/>
            <person name="Badger J.H."/>
            <person name="Madupu R."/>
            <person name="Ward N.L."/>
            <person name="Eisen J.A."/>
        </authorList>
    </citation>
    <scope>NUCLEOTIDE SEQUENCE [LARGE SCALE GENOMIC DNA]</scope>
    <source>
        <strain evidence="3">ATCC 27502 / DSM 5159 / P-2</strain>
        <plasmid evidence="2">unnamed</plasmid>
    </source>
</reference>
<dbReference type="KEGG" id="tro:trd_A0293"/>
<name>B9L3C9_THERP</name>
<geneLocation type="plasmid" evidence="3">
    <name>Tros</name>
</geneLocation>
<sequence length="116" mass="12216">MPRVAGTFFALVQVSCSRVPGSLRYHRDTPSRATGIAVLLRNIGSDSSHREGHLVIGGVASGDLSCSRCCWIGCAVCRYRLAARTPVRGARSIPCHATGLVPSSGQHGTRSRGRAG</sequence>
<dbReference type="HOGENOM" id="CLU_2095755_0_0_0"/>
<dbReference type="AlphaFoldDB" id="B9L3C9"/>
<feature type="region of interest" description="Disordered" evidence="1">
    <location>
        <begin position="97"/>
        <end position="116"/>
    </location>
</feature>
<proteinExistence type="predicted"/>
<gene>
    <name evidence="2" type="ordered locus">trd_A0293</name>
</gene>
<evidence type="ECO:0000256" key="1">
    <source>
        <dbReference type="SAM" id="MobiDB-lite"/>
    </source>
</evidence>
<keyword evidence="3" id="KW-1185">Reference proteome</keyword>
<evidence type="ECO:0000313" key="3">
    <source>
        <dbReference type="Proteomes" id="UP000000447"/>
    </source>
</evidence>
<accession>B9L3C9</accession>
<dbReference type="EMBL" id="CP001276">
    <property type="protein sequence ID" value="ACM07137.1"/>
    <property type="molecule type" value="Genomic_DNA"/>
</dbReference>
<keyword evidence="2" id="KW-0614">Plasmid</keyword>
<organism evidence="2 3">
    <name type="scientific">Thermomicrobium roseum (strain ATCC 27502 / DSM 5159 / P-2)</name>
    <dbReference type="NCBI Taxonomy" id="309801"/>
    <lineage>
        <taxon>Bacteria</taxon>
        <taxon>Pseudomonadati</taxon>
        <taxon>Thermomicrobiota</taxon>
        <taxon>Thermomicrobia</taxon>
        <taxon>Thermomicrobiales</taxon>
        <taxon>Thermomicrobiaceae</taxon>
        <taxon>Thermomicrobium</taxon>
    </lineage>
</organism>